<evidence type="ECO:0000313" key="5">
    <source>
        <dbReference type="EMBL" id="WUV43889.1"/>
    </source>
</evidence>
<dbReference type="InterPro" id="IPR025734">
    <property type="entry name" value="EspG"/>
</dbReference>
<evidence type="ECO:0000256" key="3">
    <source>
        <dbReference type="ARBA" id="ARBA00022490"/>
    </source>
</evidence>
<dbReference type="RefSeq" id="WP_329406496.1">
    <property type="nucleotide sequence ID" value="NZ_CP109441.1"/>
</dbReference>
<evidence type="ECO:0000256" key="2">
    <source>
        <dbReference type="ARBA" id="ARBA00006411"/>
    </source>
</evidence>
<dbReference type="Pfam" id="PF14011">
    <property type="entry name" value="ESX-1_EspG"/>
    <property type="match status" value="1"/>
</dbReference>
<reference evidence="5" key="1">
    <citation type="submission" date="2022-10" db="EMBL/GenBank/DDBJ databases">
        <title>The complete genomes of actinobacterial strains from the NBC collection.</title>
        <authorList>
            <person name="Joergensen T.S."/>
            <person name="Alvarez Arevalo M."/>
            <person name="Sterndorff E.B."/>
            <person name="Faurdal D."/>
            <person name="Vuksanovic O."/>
            <person name="Mourched A.-S."/>
            <person name="Charusanti P."/>
            <person name="Shaw S."/>
            <person name="Blin K."/>
            <person name="Weber T."/>
        </authorList>
    </citation>
    <scope>NUCLEOTIDE SEQUENCE</scope>
    <source>
        <strain evidence="5">NBC_01482</strain>
    </source>
</reference>
<keyword evidence="3" id="KW-0963">Cytoplasm</keyword>
<dbReference type="EMBL" id="CP109441">
    <property type="protein sequence ID" value="WUV43889.1"/>
    <property type="molecule type" value="Genomic_DNA"/>
</dbReference>
<evidence type="ECO:0000256" key="1">
    <source>
        <dbReference type="ARBA" id="ARBA00004496"/>
    </source>
</evidence>
<gene>
    <name evidence="5" type="ORF">OG563_32435</name>
</gene>
<dbReference type="Proteomes" id="UP001432062">
    <property type="component" value="Chromosome"/>
</dbReference>
<comment type="similarity">
    <text evidence="2">Belongs to the EspG family.</text>
</comment>
<keyword evidence="6" id="KW-1185">Reference proteome</keyword>
<name>A0ABZ1YKZ3_9NOCA</name>
<sequence length="256" mass="29194">MTTARRWRFTALEFRVLWESTGRDVLPYPLRHRSTEVFQEDSDRLRRAAAEVVVPQLDDDLVRAVEVLLAPEARVEVAGFRGSRKEQKIRAHGGVHFQHGALAIQQPGTDHEHGGDVDLLFLSADDLVPAVVDVFPETRPGQGKPMQVPVEELEKPPPVVRDAWRPTVREEFDKFFRRPTTATMHVGVYPLGSVDNRHTKGRKDFQITDFENDGRYVSFGSRTVIVKPTDRQRITATLREMISRTVEEVRNGDHAR</sequence>
<protein>
    <submittedName>
        <fullName evidence="5">ESX secretion-associated protein EspG</fullName>
    </submittedName>
</protein>
<organism evidence="5 6">
    <name type="scientific">Nocardia vinacea</name>
    <dbReference type="NCBI Taxonomy" id="96468"/>
    <lineage>
        <taxon>Bacteria</taxon>
        <taxon>Bacillati</taxon>
        <taxon>Actinomycetota</taxon>
        <taxon>Actinomycetes</taxon>
        <taxon>Mycobacteriales</taxon>
        <taxon>Nocardiaceae</taxon>
        <taxon>Nocardia</taxon>
    </lineage>
</organism>
<proteinExistence type="inferred from homology"/>
<evidence type="ECO:0000256" key="4">
    <source>
        <dbReference type="ARBA" id="ARBA00023186"/>
    </source>
</evidence>
<evidence type="ECO:0000313" key="6">
    <source>
        <dbReference type="Proteomes" id="UP001432062"/>
    </source>
</evidence>
<accession>A0ABZ1YKZ3</accession>
<comment type="subcellular location">
    <subcellularLocation>
        <location evidence="1">Cytoplasm</location>
    </subcellularLocation>
</comment>
<keyword evidence="4" id="KW-0143">Chaperone</keyword>